<dbReference type="InterPro" id="IPR003768">
    <property type="entry name" value="ScpA"/>
</dbReference>
<dbReference type="Proteomes" id="UP000595618">
    <property type="component" value="Chromosome"/>
</dbReference>
<dbReference type="AlphaFoldDB" id="A0A7T5RJL5"/>
<evidence type="ECO:0000313" key="4">
    <source>
        <dbReference type="Proteomes" id="UP000595618"/>
    </source>
</evidence>
<accession>A0A7T5RJL5</accession>
<feature type="coiled-coil region" evidence="2">
    <location>
        <begin position="80"/>
        <end position="113"/>
    </location>
</feature>
<protein>
    <recommendedName>
        <fullName evidence="1">Segregation and condensation protein A</fullName>
    </recommendedName>
</protein>
<dbReference type="Pfam" id="PF02616">
    <property type="entry name" value="SMC_ScpA"/>
    <property type="match status" value="1"/>
</dbReference>
<name>A0A7T5RJL5_9BACT</name>
<evidence type="ECO:0000313" key="3">
    <source>
        <dbReference type="EMBL" id="QQG45302.1"/>
    </source>
</evidence>
<evidence type="ECO:0000256" key="1">
    <source>
        <dbReference type="ARBA" id="ARBA00044777"/>
    </source>
</evidence>
<proteinExistence type="predicted"/>
<reference evidence="3 4" key="1">
    <citation type="submission" date="2020-07" db="EMBL/GenBank/DDBJ databases">
        <title>Huge and variable diversity of episymbiotic CPR bacteria and DPANN archaea in groundwater ecosystems.</title>
        <authorList>
            <person name="He C.Y."/>
            <person name="Keren R."/>
            <person name="Whittaker M."/>
            <person name="Farag I.F."/>
            <person name="Doudna J."/>
            <person name="Cate J.H.D."/>
            <person name="Banfield J.F."/>
        </authorList>
    </citation>
    <scope>NUCLEOTIDE SEQUENCE [LARGE SCALE GENOMIC DNA]</scope>
    <source>
        <strain evidence="3">NC_groundwater_541_Ag_S-0.1um_46_50</strain>
    </source>
</reference>
<dbReference type="PANTHER" id="PTHR33969:SF2">
    <property type="entry name" value="SEGREGATION AND CONDENSATION PROTEIN A"/>
    <property type="match status" value="1"/>
</dbReference>
<gene>
    <name evidence="3" type="ORF">HYW89_04885</name>
</gene>
<dbReference type="InterPro" id="IPR023093">
    <property type="entry name" value="ScpA-like_C"/>
</dbReference>
<organism evidence="3 4">
    <name type="scientific">Candidatus Sungiibacteriota bacterium</name>
    <dbReference type="NCBI Taxonomy" id="2750080"/>
    <lineage>
        <taxon>Bacteria</taxon>
        <taxon>Candidatus Sungiibacteriota</taxon>
    </lineage>
</organism>
<evidence type="ECO:0000256" key="2">
    <source>
        <dbReference type="SAM" id="Coils"/>
    </source>
</evidence>
<dbReference type="PANTHER" id="PTHR33969">
    <property type="entry name" value="SEGREGATION AND CONDENSATION PROTEIN A"/>
    <property type="match status" value="1"/>
</dbReference>
<keyword evidence="2" id="KW-0175">Coiled coil</keyword>
<dbReference type="Gene3D" id="1.10.10.580">
    <property type="entry name" value="Structural maintenance of chromosome 1. Chain E"/>
    <property type="match status" value="1"/>
</dbReference>
<dbReference type="Gene3D" id="6.10.250.2410">
    <property type="match status" value="1"/>
</dbReference>
<sequence>MAFRIKHEKFEGPLELLLELIEKEKLSISEISLAKVTDEYITYIKSLGKIDPEQLAEFLVIAAQLMLIKSRSLLPGLVLSEEETQSIEELEKRLEEYKRLRELSKEIKNLEAGRHFIFTREAYFGMAPVFYPPTKTTAALIRDVFSAFLASLPKIEKLAEEKLKKIISLEEKIKQIRSFLQETVERAFSELTKGAKEKVEIIVSFLAILELARQRFVELNQKKPFEDIIIKRVLL</sequence>
<dbReference type="EMBL" id="CP066690">
    <property type="protein sequence ID" value="QQG45302.1"/>
    <property type="molecule type" value="Genomic_DNA"/>
</dbReference>